<proteinExistence type="predicted"/>
<dbReference type="HOGENOM" id="CLU_2429905_0_0_1"/>
<reference evidence="1" key="2">
    <citation type="submission" date="2015-06" db="UniProtKB">
        <authorList>
            <consortium name="EnsemblMetazoa"/>
        </authorList>
    </citation>
    <scope>IDENTIFICATION</scope>
</reference>
<reference evidence="2" key="1">
    <citation type="submission" date="2011-08" db="EMBL/GenBank/DDBJ databases">
        <authorList>
            <person name="Rombauts S."/>
        </authorList>
    </citation>
    <scope>NUCLEOTIDE SEQUENCE</scope>
    <source>
        <strain evidence="2">London</strain>
    </source>
</reference>
<sequence>MSGLTGNLVSNHRIQPLCERHQVQRQPIRIMTLSPIVTSTRLAKYEVARSKELTKSSTSNAVHCPWFQIDQNSTRYIFTSAGFTIVNRDSL</sequence>
<dbReference type="eggNOG" id="ENOG502SFZM">
    <property type="taxonomic scope" value="Eukaryota"/>
</dbReference>
<evidence type="ECO:0000313" key="2">
    <source>
        <dbReference type="Proteomes" id="UP000015104"/>
    </source>
</evidence>
<keyword evidence="2" id="KW-1185">Reference proteome</keyword>
<protein>
    <submittedName>
        <fullName evidence="1">Uncharacterized protein</fullName>
    </submittedName>
</protein>
<dbReference type="EnsemblMetazoa" id="tetur17g03350.1">
    <property type="protein sequence ID" value="tetur17g03350.1"/>
    <property type="gene ID" value="tetur17g03350"/>
</dbReference>
<dbReference type="Proteomes" id="UP000015104">
    <property type="component" value="Unassembled WGS sequence"/>
</dbReference>
<evidence type="ECO:0000313" key="1">
    <source>
        <dbReference type="EnsemblMetazoa" id="tetur17g03350.1"/>
    </source>
</evidence>
<organism evidence="1 2">
    <name type="scientific">Tetranychus urticae</name>
    <name type="common">Two-spotted spider mite</name>
    <dbReference type="NCBI Taxonomy" id="32264"/>
    <lineage>
        <taxon>Eukaryota</taxon>
        <taxon>Metazoa</taxon>
        <taxon>Ecdysozoa</taxon>
        <taxon>Arthropoda</taxon>
        <taxon>Chelicerata</taxon>
        <taxon>Arachnida</taxon>
        <taxon>Acari</taxon>
        <taxon>Acariformes</taxon>
        <taxon>Trombidiformes</taxon>
        <taxon>Prostigmata</taxon>
        <taxon>Eleutherengona</taxon>
        <taxon>Raphignathae</taxon>
        <taxon>Tetranychoidea</taxon>
        <taxon>Tetranychidae</taxon>
        <taxon>Tetranychus</taxon>
    </lineage>
</organism>
<name>T1KQ96_TETUR</name>
<dbReference type="AlphaFoldDB" id="T1KQ96"/>
<accession>T1KQ96</accession>
<dbReference type="EMBL" id="CAEY01000349">
    <property type="status" value="NOT_ANNOTATED_CDS"/>
    <property type="molecule type" value="Genomic_DNA"/>
</dbReference>